<dbReference type="Gene3D" id="1.10.530.10">
    <property type="match status" value="1"/>
</dbReference>
<dbReference type="Proteomes" id="UP000189683">
    <property type="component" value="Chromosome"/>
</dbReference>
<gene>
    <name evidence="2" type="ORF">B0W47_11330</name>
    <name evidence="3" type="ORF">CDI09_08380</name>
</gene>
<dbReference type="AlphaFoldDB" id="A0A9N7CNU0"/>
<protein>
    <submittedName>
        <fullName evidence="2">Phage tail protein</fullName>
    </submittedName>
</protein>
<sequence>MPNAGVKFVISAADRASQTIQRINTRIAQMQAPVRRVQAALGRFSSLSGLSRLNNGIVGVGRSAVGAFRSLGQIVPVLGTLTGAASVAGVYRLASAWAQVGTDLRTTSRTMGMAPQRLQAMQNAAKLAGGSAESMTGALQQLSQTSWAALHNQDPVAVAQFKAIGIHAEDLEKLSPDKLFQRVAARLREIRNPAAQAVAATTLFGGAAQGLMPIFQQTAREFENNLKLAERYGVMNQNGVDAANRLRQAQQRLGLAVEGFGNSLAESLEPAIRPVIEGMADWIAANRTWIAQDITGYVRQFITWLRAGGWNQIKGDVAGVYHAVTGVVNALGGWKAVGIDVVRVMELMIEARILGGFLQLTTNILGVVGALRAVVPAARAATAATSVTASAGAAGQAAVAGKLGAGRLLMRAGVPLAVGYAAYRTIRATDPDNNLRSMPDRYIPGFSHLDNAAWWLSGGMVGRNYGQQRKISNQEDTKNAYAFFRSRGWTGANSAGIVANLVQESGMDPHLSGDNGQAYGIGQWHADRQALFKRLYGHDIHQSNLDEQLKFFDYELNTTESRGGDLLRRMRSPAASAAVVSGYVERPRDQLGEMVRRGQLANQLAGQYFSGTDMSVPSGAATQALAPLKQELTVHLEAAPGIKGRVKSASPGVRTVNRTSGSIPVQQAMPTDLTPVGN</sequence>
<reference evidence="2" key="2">
    <citation type="submission" date="2017-02" db="EMBL/GenBank/DDBJ databases">
        <authorList>
            <person name="Zhang H."/>
        </authorList>
    </citation>
    <scope>NUCLEOTIDE SEQUENCE</scope>
    <source>
        <strain evidence="2">RZS01</strain>
    </source>
</reference>
<evidence type="ECO:0000313" key="3">
    <source>
        <dbReference type="EMBL" id="PYD66492.1"/>
    </source>
</evidence>
<dbReference type="OrthoDB" id="8410204at2"/>
<name>A0A9N7CNU0_9PROT</name>
<dbReference type="RefSeq" id="WP_078526127.1">
    <property type="nucleotide sequence ID" value="NZ_CP019875.1"/>
</dbReference>
<evidence type="ECO:0000259" key="1">
    <source>
        <dbReference type="Pfam" id="PF18013"/>
    </source>
</evidence>
<dbReference type="EMBL" id="NIRT01000011">
    <property type="protein sequence ID" value="PYD66492.1"/>
    <property type="molecule type" value="Genomic_DNA"/>
</dbReference>
<proteinExistence type="predicted"/>
<organism evidence="2 4">
    <name type="scientific">Komagataeibacter nataicola</name>
    <dbReference type="NCBI Taxonomy" id="265960"/>
    <lineage>
        <taxon>Bacteria</taxon>
        <taxon>Pseudomonadati</taxon>
        <taxon>Pseudomonadota</taxon>
        <taxon>Alphaproteobacteria</taxon>
        <taxon>Acetobacterales</taxon>
        <taxon>Acetobacteraceae</taxon>
        <taxon>Komagataeibacter</taxon>
    </lineage>
</organism>
<evidence type="ECO:0000313" key="5">
    <source>
        <dbReference type="Proteomes" id="UP000247512"/>
    </source>
</evidence>
<evidence type="ECO:0000313" key="4">
    <source>
        <dbReference type="Proteomes" id="UP000189683"/>
    </source>
</evidence>
<accession>A0A9N7CNU0</accession>
<dbReference type="Pfam" id="PF18013">
    <property type="entry name" value="Phage_lysozyme2"/>
    <property type="match status" value="1"/>
</dbReference>
<reference evidence="3 5" key="3">
    <citation type="submission" date="2017-06" db="EMBL/GenBank/DDBJ databases">
        <title>A draft genome sequence of Komagataeibacter nataicola LMG 1536.</title>
        <authorList>
            <person name="Skraban J."/>
            <person name="Cleenwerck I."/>
            <person name="Vandamme P."/>
            <person name="Trcek J."/>
        </authorList>
    </citation>
    <scope>NUCLEOTIDE SEQUENCE [LARGE SCALE GENOMIC DNA]</scope>
    <source>
        <strain evidence="3 5">LMG 1536</strain>
    </source>
</reference>
<dbReference type="Proteomes" id="UP000247512">
    <property type="component" value="Unassembled WGS sequence"/>
</dbReference>
<dbReference type="EMBL" id="CP019875">
    <property type="protein sequence ID" value="AQU87964.1"/>
    <property type="molecule type" value="Genomic_DNA"/>
</dbReference>
<keyword evidence="5" id="KW-1185">Reference proteome</keyword>
<evidence type="ECO:0000313" key="2">
    <source>
        <dbReference type="EMBL" id="AQU87964.1"/>
    </source>
</evidence>
<dbReference type="InterPro" id="IPR041219">
    <property type="entry name" value="Phage_lysozyme2"/>
</dbReference>
<feature type="domain" description="Phage tail lysozyme" evidence="1">
    <location>
        <begin position="478"/>
        <end position="605"/>
    </location>
</feature>
<reference evidence="4" key="1">
    <citation type="submission" date="2017-02" db="EMBL/GenBank/DDBJ databases">
        <title>zhang.</title>
        <authorList>
            <person name="Zhang H."/>
        </authorList>
    </citation>
    <scope>NUCLEOTIDE SEQUENCE [LARGE SCALE GENOMIC DNA]</scope>
    <source>
        <strain evidence="4">RZS01</strain>
    </source>
</reference>
<dbReference type="KEGG" id="kna:B0W47_11330"/>